<keyword evidence="5 8" id="KW-0812">Transmembrane</keyword>
<dbReference type="Pfam" id="PF04535">
    <property type="entry name" value="CASP_dom"/>
    <property type="match status" value="1"/>
</dbReference>
<keyword evidence="7 8" id="KW-0472">Membrane</keyword>
<accession>A0A3L6G7S8</accession>
<dbReference type="EMBL" id="NCVQ01000002">
    <property type="protein sequence ID" value="PWZ44644.1"/>
    <property type="molecule type" value="Genomic_DNA"/>
</dbReference>
<evidence type="ECO:0000256" key="1">
    <source>
        <dbReference type="ARBA" id="ARBA00004651"/>
    </source>
</evidence>
<organism evidence="10">
    <name type="scientific">Zea mays</name>
    <name type="common">Maize</name>
    <dbReference type="NCBI Taxonomy" id="4577"/>
    <lineage>
        <taxon>Eukaryota</taxon>
        <taxon>Viridiplantae</taxon>
        <taxon>Streptophyta</taxon>
        <taxon>Embryophyta</taxon>
        <taxon>Tracheophyta</taxon>
        <taxon>Spermatophyta</taxon>
        <taxon>Magnoliopsida</taxon>
        <taxon>Liliopsida</taxon>
        <taxon>Poales</taxon>
        <taxon>Poaceae</taxon>
        <taxon>PACMAD clade</taxon>
        <taxon>Panicoideae</taxon>
        <taxon>Andropogonodae</taxon>
        <taxon>Andropogoneae</taxon>
        <taxon>Tripsacinae</taxon>
        <taxon>Zea</taxon>
    </lineage>
</organism>
<evidence type="ECO:0000256" key="2">
    <source>
        <dbReference type="ARBA" id="ARBA00007651"/>
    </source>
</evidence>
<evidence type="ECO:0000259" key="9">
    <source>
        <dbReference type="Pfam" id="PF04535"/>
    </source>
</evidence>
<keyword evidence="4 8" id="KW-1003">Cell membrane</keyword>
<comment type="subcellular location">
    <subcellularLocation>
        <location evidence="1 8">Cell membrane</location>
        <topology evidence="1 8">Multi-pass membrane protein</topology>
    </subcellularLocation>
</comment>
<reference evidence="10" key="1">
    <citation type="journal article" date="2018" name="Nat. Genet.">
        <title>Extensive intraspecific gene order and gene structural variations between Mo17 and other maize genomes.</title>
        <authorList>
            <person name="Sun S."/>
            <person name="Zhou Y."/>
            <person name="Chen J."/>
            <person name="Shi J."/>
            <person name="Zhao H."/>
            <person name="Zhao H."/>
            <person name="Song W."/>
            <person name="Zhang M."/>
            <person name="Cui Y."/>
            <person name="Dong X."/>
            <person name="Liu H."/>
            <person name="Ma X."/>
            <person name="Jiao Y."/>
            <person name="Wang B."/>
            <person name="Wei X."/>
            <person name="Stein J.C."/>
            <person name="Glaubitz J.C."/>
            <person name="Lu F."/>
            <person name="Yu G."/>
            <person name="Liang C."/>
            <person name="Fengler K."/>
            <person name="Li B."/>
            <person name="Rafalski A."/>
            <person name="Schnable P.S."/>
            <person name="Ware D.H."/>
            <person name="Buckler E.S."/>
            <person name="Lai J."/>
        </authorList>
    </citation>
    <scope>NUCLEOTIDE SEQUENCE [LARGE SCALE GENOMIC DNA]</scope>
    <source>
        <tissue evidence="10">Seedling</tissue>
    </source>
</reference>
<evidence type="ECO:0000313" key="10">
    <source>
        <dbReference type="EMBL" id="PWZ44644.1"/>
    </source>
</evidence>
<dbReference type="Proteomes" id="UP000251960">
    <property type="component" value="Chromosome 10"/>
</dbReference>
<keyword evidence="6 8" id="KW-1133">Transmembrane helix</keyword>
<gene>
    <name evidence="10" type="primary">Os05g0344400_1</name>
    <name evidence="10" type="ORF">Zm00014a_023686</name>
</gene>
<comment type="similarity">
    <text evidence="2 8">Belongs to the Casparian strip membrane proteins (CASP) family.</text>
</comment>
<sequence>MACNEHGDWRQFDRYEEYRYIVAIGLLAFVYTTLQLLRHGVCLTGGQDLEPKTGLLVDFAGDQVPKQ</sequence>
<dbReference type="PANTHER" id="PTHR33573">
    <property type="entry name" value="CASP-LIKE PROTEIN 4A4"/>
    <property type="match status" value="1"/>
</dbReference>
<evidence type="ECO:0000256" key="8">
    <source>
        <dbReference type="RuleBase" id="RU361233"/>
    </source>
</evidence>
<comment type="caution">
    <text evidence="8">Lacks conserved residue(s) required for the propagation of feature annotation.</text>
</comment>
<feature type="transmembrane region" description="Helical" evidence="8">
    <location>
        <begin position="18"/>
        <end position="37"/>
    </location>
</feature>
<evidence type="ECO:0000256" key="4">
    <source>
        <dbReference type="ARBA" id="ARBA00022475"/>
    </source>
</evidence>
<evidence type="ECO:0000256" key="7">
    <source>
        <dbReference type="ARBA" id="ARBA00023136"/>
    </source>
</evidence>
<feature type="domain" description="Casparian strip membrane protein" evidence="9">
    <location>
        <begin position="7"/>
        <end position="64"/>
    </location>
</feature>
<evidence type="ECO:0000256" key="3">
    <source>
        <dbReference type="ARBA" id="ARBA00011489"/>
    </source>
</evidence>
<dbReference type="GO" id="GO:0005886">
    <property type="term" value="C:plasma membrane"/>
    <property type="evidence" value="ECO:0007669"/>
    <property type="project" value="UniProtKB-SubCell"/>
</dbReference>
<dbReference type="ExpressionAtlas" id="A0A3L6G7S8">
    <property type="expression patterns" value="baseline and differential"/>
</dbReference>
<dbReference type="PANTHER" id="PTHR33573:SF57">
    <property type="entry name" value="CASP-LIKE PROTEIN 4B1"/>
    <property type="match status" value="1"/>
</dbReference>
<evidence type="ECO:0000256" key="5">
    <source>
        <dbReference type="ARBA" id="ARBA00022692"/>
    </source>
</evidence>
<protein>
    <recommendedName>
        <fullName evidence="8">CASP-like protein</fullName>
    </recommendedName>
</protein>
<dbReference type="InterPro" id="IPR006702">
    <property type="entry name" value="CASP_dom"/>
</dbReference>
<dbReference type="AlphaFoldDB" id="A0A3L6G7S8"/>
<evidence type="ECO:0000256" key="6">
    <source>
        <dbReference type="ARBA" id="ARBA00022989"/>
    </source>
</evidence>
<comment type="subunit">
    <text evidence="3 8">Homodimer and heterodimers.</text>
</comment>
<comment type="caution">
    <text evidence="10">The sequence shown here is derived from an EMBL/GenBank/DDBJ whole genome shotgun (WGS) entry which is preliminary data.</text>
</comment>
<name>A0A3L6G7S8_MAIZE</name>
<proteinExistence type="inferred from homology"/>